<reference evidence="2 3" key="1">
    <citation type="submission" date="2016-10" db="EMBL/GenBank/DDBJ databases">
        <title>Evaluation of Human, Veterinary and Environmental Mycobacterium chelonae Isolates by Core Genome Phylogenomic Analysis, Targeted Gene Comparison, and Anti-microbial Susceptibility Patterns: A Tale of Mistaken Identities.</title>
        <authorList>
            <person name="Fogelson S.B."/>
            <person name="Camus A.C."/>
            <person name="Lorenz W."/>
            <person name="Vasireddy R."/>
            <person name="Vasireddy S."/>
            <person name="Smith T."/>
            <person name="Brown-Elliott B.A."/>
            <person name="Wallace R.J.Jr."/>
            <person name="Hasan N.A."/>
            <person name="Reischl U."/>
            <person name="Sanchez S."/>
        </authorList>
    </citation>
    <scope>NUCLEOTIDE SEQUENCE [LARGE SCALE GENOMIC DNA]</scope>
    <source>
        <strain evidence="2 3">15515</strain>
    </source>
</reference>
<evidence type="ECO:0000313" key="3">
    <source>
        <dbReference type="Proteomes" id="UP000180043"/>
    </source>
</evidence>
<accession>A0A1S1LIR4</accession>
<dbReference type="InterPro" id="IPR006674">
    <property type="entry name" value="HD_domain"/>
</dbReference>
<comment type="caution">
    <text evidence="2">The sequence shown here is derived from an EMBL/GenBank/DDBJ whole genome shotgun (WGS) entry which is preliminary data.</text>
</comment>
<gene>
    <name evidence="2" type="ORF">BKG82_27020</name>
</gene>
<evidence type="ECO:0000259" key="1">
    <source>
        <dbReference type="Pfam" id="PF01966"/>
    </source>
</evidence>
<protein>
    <recommendedName>
        <fullName evidence="1">HD domain-containing protein</fullName>
    </recommendedName>
</protein>
<dbReference type="Pfam" id="PF01966">
    <property type="entry name" value="HD"/>
    <property type="match status" value="1"/>
</dbReference>
<organism evidence="2 3">
    <name type="scientific">Mycobacteroides chelonae</name>
    <name type="common">Mycobacterium chelonae</name>
    <dbReference type="NCBI Taxonomy" id="1774"/>
    <lineage>
        <taxon>Bacteria</taxon>
        <taxon>Bacillati</taxon>
        <taxon>Actinomycetota</taxon>
        <taxon>Actinomycetes</taxon>
        <taxon>Mycobacteriales</taxon>
        <taxon>Mycobacteriaceae</taxon>
        <taxon>Mycobacteroides</taxon>
    </lineage>
</organism>
<dbReference type="Proteomes" id="UP000180043">
    <property type="component" value="Unassembled WGS sequence"/>
</dbReference>
<proteinExistence type="predicted"/>
<dbReference type="InterPro" id="IPR003607">
    <property type="entry name" value="HD/PDEase_dom"/>
</dbReference>
<name>A0A1S1LIR4_MYCCH</name>
<dbReference type="AlphaFoldDB" id="A0A1S1LIR4"/>
<dbReference type="Gene3D" id="1.10.3210.10">
    <property type="entry name" value="Hypothetical protein af1432"/>
    <property type="match status" value="1"/>
</dbReference>
<dbReference type="CDD" id="cd00077">
    <property type="entry name" value="HDc"/>
    <property type="match status" value="1"/>
</dbReference>
<dbReference type="RefSeq" id="WP_070947925.1">
    <property type="nucleotide sequence ID" value="NZ_MLIQ01000042.1"/>
</dbReference>
<dbReference type="EMBL" id="MLIQ01000042">
    <property type="protein sequence ID" value="OHU47306.1"/>
    <property type="molecule type" value="Genomic_DNA"/>
</dbReference>
<sequence length="311" mass="33165">MHTYTTAIDGAPTPPAALLVDAARELARSRGLPSRWSHTVGVATRAEQLARVLAPASSVSDIVAAAWAHDIGYAQDLSANGFHPIDGAAFLAGTRLAAYSSLPNVIGLVAHHSGAIFEARERNLIEKMRLYPAPKSALELAILNCADLSTTPSGTLVDPAERLNEVLDRYGAEDPVHRAITKSAPLLLAQARLILGAARAAGYMPAYPADALGARPAAQRSAAVSQYRAFFLDNNGIRREPCGLTAPRGATSFQLEDVVRLHLNAARQGRSIAVDQRAFITHSHVTEWSQIASLNLTDPIDWPTHPEEVAG</sequence>
<dbReference type="SUPFAM" id="SSF109604">
    <property type="entry name" value="HD-domain/PDEase-like"/>
    <property type="match status" value="1"/>
</dbReference>
<evidence type="ECO:0000313" key="2">
    <source>
        <dbReference type="EMBL" id="OHU47306.1"/>
    </source>
</evidence>
<feature type="domain" description="HD" evidence="1">
    <location>
        <begin position="35"/>
        <end position="127"/>
    </location>
</feature>